<keyword evidence="1" id="KW-0472">Membrane</keyword>
<evidence type="ECO:0000313" key="2">
    <source>
        <dbReference type="EMBL" id="MCU7380027.1"/>
    </source>
</evidence>
<sequence>MTPISTRNHIVLDKESLQKYAASLGSECIVIFEIDLKEDVFGTLVQLGRDYLAIKSGFCKGFLEEAASRIHKDDLQNNKTYKKEKTMGDTAIVFICSFACVFNLYTGGDG</sequence>
<evidence type="ECO:0000313" key="3">
    <source>
        <dbReference type="Proteomes" id="UP001065549"/>
    </source>
</evidence>
<dbReference type="AlphaFoldDB" id="A0A9J6QX16"/>
<name>A0A9J6QX16_9FIRM</name>
<keyword evidence="1" id="KW-0812">Transmembrane</keyword>
<organism evidence="2 3">
    <name type="scientific">Hominibacterium faecale</name>
    <dbReference type="NCBI Taxonomy" id="2839743"/>
    <lineage>
        <taxon>Bacteria</taxon>
        <taxon>Bacillati</taxon>
        <taxon>Bacillota</taxon>
        <taxon>Clostridia</taxon>
        <taxon>Peptostreptococcales</taxon>
        <taxon>Anaerovoracaceae</taxon>
        <taxon>Hominibacterium</taxon>
    </lineage>
</organism>
<evidence type="ECO:0000256" key="1">
    <source>
        <dbReference type="SAM" id="Phobius"/>
    </source>
</evidence>
<feature type="transmembrane region" description="Helical" evidence="1">
    <location>
        <begin position="86"/>
        <end position="105"/>
    </location>
</feature>
<accession>A0A9J6QX16</accession>
<dbReference type="RefSeq" id="WP_148394738.1">
    <property type="nucleotide sequence ID" value="NZ_JAOSHN010000007.1"/>
</dbReference>
<reference evidence="2" key="1">
    <citation type="submission" date="2022-09" db="EMBL/GenBank/DDBJ databases">
        <title>Culturomic study of gut microbiota in children with autism spectrum disorder.</title>
        <authorList>
            <person name="Efimov B.A."/>
            <person name="Chaplin A.V."/>
            <person name="Sokolova S.R."/>
            <person name="Pikina A.P."/>
            <person name="Korzhanova M."/>
            <person name="Belova V."/>
            <person name="Korostin D."/>
        </authorList>
    </citation>
    <scope>NUCLEOTIDE SEQUENCE</scope>
    <source>
        <strain evidence="2">ASD5510</strain>
    </source>
</reference>
<gene>
    <name evidence="2" type="ORF">OBO34_16930</name>
</gene>
<comment type="caution">
    <text evidence="2">The sequence shown here is derived from an EMBL/GenBank/DDBJ whole genome shotgun (WGS) entry which is preliminary data.</text>
</comment>
<dbReference type="EMBL" id="JAOSHN010000007">
    <property type="protein sequence ID" value="MCU7380027.1"/>
    <property type="molecule type" value="Genomic_DNA"/>
</dbReference>
<keyword evidence="3" id="KW-1185">Reference proteome</keyword>
<proteinExistence type="predicted"/>
<keyword evidence="1" id="KW-1133">Transmembrane helix</keyword>
<protein>
    <submittedName>
        <fullName evidence="2">Uncharacterized protein</fullName>
    </submittedName>
</protein>
<dbReference type="Proteomes" id="UP001065549">
    <property type="component" value="Unassembled WGS sequence"/>
</dbReference>